<sequence length="90" mass="9946">MPVTTCAPTHCAKGRYRSRLRLAHFSFVAARLAQTGLRATAFALGLACAYPVAPGARANRWRRTWRDRLCSGYALISPRGSLRALDQRGQ</sequence>
<reference evidence="2" key="1">
    <citation type="journal article" date="2019" name="Int. J. Syst. Evol. Microbiol.">
        <title>The Global Catalogue of Microorganisms (GCM) 10K type strain sequencing project: providing services to taxonomists for standard genome sequencing and annotation.</title>
        <authorList>
            <consortium name="The Broad Institute Genomics Platform"/>
            <consortium name="The Broad Institute Genome Sequencing Center for Infectious Disease"/>
            <person name="Wu L."/>
            <person name="Ma J."/>
        </authorList>
    </citation>
    <scope>NUCLEOTIDE SEQUENCE [LARGE SCALE GENOMIC DNA]</scope>
    <source>
        <strain evidence="2">JCM 4594</strain>
    </source>
</reference>
<proteinExistence type="predicted"/>
<dbReference type="Proteomes" id="UP000600946">
    <property type="component" value="Unassembled WGS sequence"/>
</dbReference>
<protein>
    <submittedName>
        <fullName evidence="1">Uncharacterized protein</fullName>
    </submittedName>
</protein>
<evidence type="ECO:0000313" key="2">
    <source>
        <dbReference type="Proteomes" id="UP000600946"/>
    </source>
</evidence>
<accession>A0ABQ3AMQ4</accession>
<name>A0ABQ3AMQ4_9ACTN</name>
<evidence type="ECO:0000313" key="1">
    <source>
        <dbReference type="EMBL" id="GGY62113.1"/>
    </source>
</evidence>
<keyword evidence="2" id="KW-1185">Reference proteome</keyword>
<organism evidence="1 2">
    <name type="scientific">Streptomyces xanthochromogenes</name>
    <dbReference type="NCBI Taxonomy" id="67384"/>
    <lineage>
        <taxon>Bacteria</taxon>
        <taxon>Bacillati</taxon>
        <taxon>Actinomycetota</taxon>
        <taxon>Actinomycetes</taxon>
        <taxon>Kitasatosporales</taxon>
        <taxon>Streptomycetaceae</taxon>
        <taxon>Streptomyces</taxon>
    </lineage>
</organism>
<comment type="caution">
    <text evidence="1">The sequence shown here is derived from an EMBL/GenBank/DDBJ whole genome shotgun (WGS) entry which is preliminary data.</text>
</comment>
<gene>
    <name evidence="1" type="ORF">GCM10010326_66210</name>
</gene>
<dbReference type="EMBL" id="BMUU01000015">
    <property type="protein sequence ID" value="GGY62113.1"/>
    <property type="molecule type" value="Genomic_DNA"/>
</dbReference>